<sequence>MPAFFEPEFWSLANPELWVGIGLLVLLAIMWRAGAFKIAMGSLDAKAAKIQADLDEAARIREEAQRLLETLKAERAAAERHAQEVLAQAQAEAERLAAETRASLAESLQRRQEIAERRIASAEAQAAAEVKAAAIDLAARAAESVMAGRLAGAKSDPLVDSAIGQLAAKLQ</sequence>
<keyword evidence="6 12" id="KW-0406">Ion transport</keyword>
<dbReference type="HAMAP" id="MF_01398">
    <property type="entry name" value="ATP_synth_b_bprime"/>
    <property type="match status" value="1"/>
</dbReference>
<evidence type="ECO:0000256" key="11">
    <source>
        <dbReference type="ARBA" id="ARBA00037847"/>
    </source>
</evidence>
<dbReference type="RefSeq" id="WP_111527987.1">
    <property type="nucleotide sequence ID" value="NZ_JBHRSG010000002.1"/>
</dbReference>
<comment type="function">
    <text evidence="10">Component of the F(0) channel, it forms part of the peripheral stalk, linking F(1) to F(0). The b'-subunit is a diverged and duplicated form of b found in plants and photosynthetic bacteria.</text>
</comment>
<evidence type="ECO:0000256" key="13">
    <source>
        <dbReference type="RuleBase" id="RU003848"/>
    </source>
</evidence>
<evidence type="ECO:0000256" key="7">
    <source>
        <dbReference type="ARBA" id="ARBA00023136"/>
    </source>
</evidence>
<dbReference type="AlphaFoldDB" id="A0A328AJJ0"/>
<evidence type="ECO:0000256" key="6">
    <source>
        <dbReference type="ARBA" id="ARBA00023065"/>
    </source>
</evidence>
<evidence type="ECO:0000256" key="3">
    <source>
        <dbReference type="ARBA" id="ARBA00022692"/>
    </source>
</evidence>
<dbReference type="InterPro" id="IPR002146">
    <property type="entry name" value="ATP_synth_b/b'su_bac/chlpt"/>
</dbReference>
<comment type="subunit">
    <text evidence="12">F-type ATPases have 2 components, F(1) - the catalytic core - and F(0) - the membrane proton channel. F(1) has five subunits: alpha(3), beta(3), gamma(1), delta(1), epsilon(1). F(0) has three main subunits: a(1), b(2) and c(10-14). The alpha and beta chains form an alternating ring which encloses part of the gamma chain. F(1) is attached to F(0) by a central stalk formed by the gamma and epsilon chains, while a peripheral stalk is formed by the delta and b chains.</text>
</comment>
<dbReference type="Pfam" id="PF00430">
    <property type="entry name" value="ATP-synt_B"/>
    <property type="match status" value="1"/>
</dbReference>
<keyword evidence="3 12" id="KW-0812">Transmembrane</keyword>
<dbReference type="CDD" id="cd06503">
    <property type="entry name" value="ATP-synt_Fo_b"/>
    <property type="match status" value="1"/>
</dbReference>
<keyword evidence="16" id="KW-1185">Reference proteome</keyword>
<accession>A0A328AJJ0</accession>
<evidence type="ECO:0000256" key="9">
    <source>
        <dbReference type="ARBA" id="ARBA00025198"/>
    </source>
</evidence>
<organism evidence="15 16">
    <name type="scientific">Phenylobacterium soli</name>
    <dbReference type="NCBI Taxonomy" id="2170551"/>
    <lineage>
        <taxon>Bacteria</taxon>
        <taxon>Pseudomonadati</taxon>
        <taxon>Pseudomonadota</taxon>
        <taxon>Alphaproteobacteria</taxon>
        <taxon>Caulobacterales</taxon>
        <taxon>Caulobacteraceae</taxon>
        <taxon>Phenylobacterium</taxon>
    </lineage>
</organism>
<dbReference type="NCBIfam" id="NF011045">
    <property type="entry name" value="PRK14475.1"/>
    <property type="match status" value="1"/>
</dbReference>
<keyword evidence="4 12" id="KW-0375">Hydrogen ion transport</keyword>
<keyword evidence="14" id="KW-0175">Coiled coil</keyword>
<comment type="similarity">
    <text evidence="12 13">Belongs to the ATPase B chain family.</text>
</comment>
<evidence type="ECO:0000256" key="5">
    <source>
        <dbReference type="ARBA" id="ARBA00022989"/>
    </source>
</evidence>
<dbReference type="OrthoDB" id="7210836at2"/>
<keyword evidence="8 12" id="KW-0066">ATP synthesis</keyword>
<evidence type="ECO:0000256" key="2">
    <source>
        <dbReference type="ARBA" id="ARBA00022547"/>
    </source>
</evidence>
<dbReference type="GO" id="GO:0045259">
    <property type="term" value="C:proton-transporting ATP synthase complex"/>
    <property type="evidence" value="ECO:0007669"/>
    <property type="project" value="UniProtKB-KW"/>
</dbReference>
<evidence type="ECO:0000313" key="16">
    <source>
        <dbReference type="Proteomes" id="UP000249254"/>
    </source>
</evidence>
<keyword evidence="7 12" id="KW-0472">Membrane</keyword>
<keyword evidence="2 12" id="KW-0138">CF(0)</keyword>
<keyword evidence="12" id="KW-1003">Cell membrane</keyword>
<keyword evidence="15" id="KW-0378">Hydrolase</keyword>
<dbReference type="EMBL" id="QFYQ01000001">
    <property type="protein sequence ID" value="RAK54236.1"/>
    <property type="molecule type" value="Genomic_DNA"/>
</dbReference>
<comment type="subcellular location">
    <subcellularLocation>
        <location evidence="12">Cell membrane</location>
        <topology evidence="12">Single-pass membrane protein</topology>
    </subcellularLocation>
    <subcellularLocation>
        <location evidence="11">Endomembrane system</location>
        <topology evidence="11">Single-pass membrane protein</topology>
    </subcellularLocation>
</comment>
<feature type="transmembrane region" description="Helical" evidence="12">
    <location>
        <begin position="17"/>
        <end position="36"/>
    </location>
</feature>
<dbReference type="GO" id="GO:0012505">
    <property type="term" value="C:endomembrane system"/>
    <property type="evidence" value="ECO:0007669"/>
    <property type="project" value="UniProtKB-SubCell"/>
</dbReference>
<dbReference type="Proteomes" id="UP000249254">
    <property type="component" value="Unassembled WGS sequence"/>
</dbReference>
<comment type="caution">
    <text evidence="15">The sequence shown here is derived from an EMBL/GenBank/DDBJ whole genome shotgun (WGS) entry which is preliminary data.</text>
</comment>
<protein>
    <recommendedName>
        <fullName evidence="12">ATP synthase subunit b</fullName>
    </recommendedName>
    <alternativeName>
        <fullName evidence="12">ATP synthase F(0) sector subunit b</fullName>
    </alternativeName>
    <alternativeName>
        <fullName evidence="12">ATPase subunit I</fullName>
    </alternativeName>
    <alternativeName>
        <fullName evidence="12">F-type ATPase subunit b</fullName>
        <shortName evidence="12">F-ATPase subunit b</shortName>
    </alternativeName>
</protein>
<dbReference type="GO" id="GO:0016787">
    <property type="term" value="F:hydrolase activity"/>
    <property type="evidence" value="ECO:0007669"/>
    <property type="project" value="UniProtKB-KW"/>
</dbReference>
<comment type="function">
    <text evidence="9 12">F(1)F(0) ATP synthase produces ATP from ADP in the presence of a proton or sodium gradient. F-type ATPases consist of two structural domains, F(1) containing the extramembraneous catalytic core and F(0) containing the membrane proton channel, linked together by a central stalk and a peripheral stalk. During catalysis, ATP synthesis in the catalytic domain of F(1) is coupled via a rotary mechanism of the central stalk subunits to proton translocation.</text>
</comment>
<feature type="coiled-coil region" evidence="14">
    <location>
        <begin position="47"/>
        <end position="125"/>
    </location>
</feature>
<dbReference type="GO" id="GO:0005886">
    <property type="term" value="C:plasma membrane"/>
    <property type="evidence" value="ECO:0007669"/>
    <property type="project" value="UniProtKB-SubCell"/>
</dbReference>
<proteinExistence type="inferred from homology"/>
<name>A0A328AJJ0_9CAUL</name>
<reference evidence="16" key="1">
    <citation type="submission" date="2018-05" db="EMBL/GenBank/DDBJ databases">
        <authorList>
            <person name="Li X."/>
        </authorList>
    </citation>
    <scope>NUCLEOTIDE SEQUENCE [LARGE SCALE GENOMIC DNA]</scope>
    <source>
        <strain evidence="16">LX32</strain>
    </source>
</reference>
<evidence type="ECO:0000256" key="1">
    <source>
        <dbReference type="ARBA" id="ARBA00022448"/>
    </source>
</evidence>
<evidence type="ECO:0000313" key="15">
    <source>
        <dbReference type="EMBL" id="RAK54236.1"/>
    </source>
</evidence>
<gene>
    <name evidence="12" type="primary">atpF</name>
    <name evidence="15" type="ORF">DJ017_06715</name>
</gene>
<keyword evidence="1 12" id="KW-0813">Transport</keyword>
<keyword evidence="5 12" id="KW-1133">Transmembrane helix</keyword>
<evidence type="ECO:0000256" key="8">
    <source>
        <dbReference type="ARBA" id="ARBA00023310"/>
    </source>
</evidence>
<evidence type="ECO:0000256" key="4">
    <source>
        <dbReference type="ARBA" id="ARBA00022781"/>
    </source>
</evidence>
<evidence type="ECO:0000256" key="14">
    <source>
        <dbReference type="SAM" id="Coils"/>
    </source>
</evidence>
<evidence type="ECO:0000256" key="12">
    <source>
        <dbReference type="HAMAP-Rule" id="MF_01398"/>
    </source>
</evidence>
<dbReference type="GO" id="GO:0046933">
    <property type="term" value="F:proton-transporting ATP synthase activity, rotational mechanism"/>
    <property type="evidence" value="ECO:0007669"/>
    <property type="project" value="UniProtKB-UniRule"/>
</dbReference>
<evidence type="ECO:0000256" key="10">
    <source>
        <dbReference type="ARBA" id="ARBA00025614"/>
    </source>
</evidence>